<protein>
    <recommendedName>
        <fullName evidence="4">Lipoprotein</fullName>
    </recommendedName>
</protein>
<evidence type="ECO:0000256" key="1">
    <source>
        <dbReference type="SAM" id="SignalP"/>
    </source>
</evidence>
<dbReference type="PROSITE" id="PS51257">
    <property type="entry name" value="PROKAR_LIPOPROTEIN"/>
    <property type="match status" value="1"/>
</dbReference>
<accession>A0ABP9UN44</accession>
<keyword evidence="1" id="KW-0732">Signal</keyword>
<evidence type="ECO:0000313" key="3">
    <source>
        <dbReference type="Proteomes" id="UP001476282"/>
    </source>
</evidence>
<dbReference type="EMBL" id="BAABRI010000004">
    <property type="protein sequence ID" value="GAA5481771.1"/>
    <property type="molecule type" value="Genomic_DNA"/>
</dbReference>
<feature type="signal peptide" evidence="1">
    <location>
        <begin position="1"/>
        <end position="19"/>
    </location>
</feature>
<evidence type="ECO:0000313" key="2">
    <source>
        <dbReference type="EMBL" id="GAA5481771.1"/>
    </source>
</evidence>
<gene>
    <name evidence="2" type="ORF">Hsar01_00982</name>
</gene>
<feature type="chain" id="PRO_5047358845" description="Lipoprotein" evidence="1">
    <location>
        <begin position="20"/>
        <end position="170"/>
    </location>
</feature>
<proteinExistence type="predicted"/>
<dbReference type="Pfam" id="PF04390">
    <property type="entry name" value="LptE"/>
    <property type="match status" value="1"/>
</dbReference>
<organism evidence="2 3">
    <name type="scientific">Haloferula sargassicola</name>
    <dbReference type="NCBI Taxonomy" id="490096"/>
    <lineage>
        <taxon>Bacteria</taxon>
        <taxon>Pseudomonadati</taxon>
        <taxon>Verrucomicrobiota</taxon>
        <taxon>Verrucomicrobiia</taxon>
        <taxon>Verrucomicrobiales</taxon>
        <taxon>Verrucomicrobiaceae</taxon>
        <taxon>Haloferula</taxon>
    </lineage>
</organism>
<keyword evidence="3" id="KW-1185">Reference proteome</keyword>
<comment type="caution">
    <text evidence="2">The sequence shown here is derived from an EMBL/GenBank/DDBJ whole genome shotgun (WGS) entry which is preliminary data.</text>
</comment>
<reference evidence="2 3" key="1">
    <citation type="submission" date="2024-02" db="EMBL/GenBank/DDBJ databases">
        <title>Haloferula sargassicola NBRC 104335.</title>
        <authorList>
            <person name="Ichikawa N."/>
            <person name="Katano-Makiyama Y."/>
            <person name="Hidaka K."/>
        </authorList>
    </citation>
    <scope>NUCLEOTIDE SEQUENCE [LARGE SCALE GENOMIC DNA]</scope>
    <source>
        <strain evidence="2 3">NBRC 104335</strain>
    </source>
</reference>
<sequence>MTRFLAPLLVLAAALTGCAGYTVDGAKPAVLASVKTIAVPMFRNDTLLPRAEALATSAAAEAFVNDGTYRIGTRDSADAVLEGTVSKIDYAQLRSARLDTLRPLELQDTVTLTWVLRDAANPNQVLASGTSSGWSRFFVDSNLQTARNNSLPDALQRASEAMVSRLANGY</sequence>
<dbReference type="RefSeq" id="WP_353565919.1">
    <property type="nucleotide sequence ID" value="NZ_BAABRI010000004.1"/>
</dbReference>
<dbReference type="Proteomes" id="UP001476282">
    <property type="component" value="Unassembled WGS sequence"/>
</dbReference>
<dbReference type="InterPro" id="IPR007485">
    <property type="entry name" value="LPS_assembly_LptE"/>
</dbReference>
<name>A0ABP9UN44_9BACT</name>
<evidence type="ECO:0008006" key="4">
    <source>
        <dbReference type="Google" id="ProtNLM"/>
    </source>
</evidence>